<dbReference type="RefSeq" id="WP_008520745.1">
    <property type="nucleotide sequence ID" value="NZ_CM001376.1"/>
</dbReference>
<dbReference type="CDD" id="cd03375">
    <property type="entry name" value="TPP_OGFOR"/>
    <property type="match status" value="1"/>
</dbReference>
<evidence type="ECO:0000313" key="4">
    <source>
        <dbReference type="Proteomes" id="UP000003806"/>
    </source>
</evidence>
<dbReference type="SUPFAM" id="SSF52518">
    <property type="entry name" value="Thiamin diphosphate-binding fold (THDP-binding)"/>
    <property type="match status" value="1"/>
</dbReference>
<dbReference type="GO" id="GO:0030976">
    <property type="term" value="F:thiamine pyrophosphate binding"/>
    <property type="evidence" value="ECO:0007669"/>
    <property type="project" value="InterPro"/>
</dbReference>
<dbReference type="EMBL" id="CM001376">
    <property type="protein sequence ID" value="EHM12974.1"/>
    <property type="molecule type" value="Genomic_DNA"/>
</dbReference>
<dbReference type="GO" id="GO:0016625">
    <property type="term" value="F:oxidoreductase activity, acting on the aldehyde or oxo group of donors, iron-sulfur protein as acceptor"/>
    <property type="evidence" value="ECO:0007669"/>
    <property type="project" value="UniProtKB-ARBA"/>
</dbReference>
<keyword evidence="4" id="KW-1185">Reference proteome</keyword>
<dbReference type="Proteomes" id="UP000003806">
    <property type="component" value="Chromosome"/>
</dbReference>
<accession>H0UJW5</accession>
<evidence type="ECO:0000259" key="2">
    <source>
        <dbReference type="Pfam" id="PF02775"/>
    </source>
</evidence>
<feature type="domain" description="Thiamine pyrophosphate enzyme TPP-binding" evidence="2">
    <location>
        <begin position="52"/>
        <end position="199"/>
    </location>
</feature>
<dbReference type="STRING" id="885272.JonanDRAFT_0572"/>
<keyword evidence="1" id="KW-0560">Oxidoreductase</keyword>
<dbReference type="AlphaFoldDB" id="H0UJW5"/>
<name>H0UJW5_9BACT</name>
<dbReference type="eggNOG" id="COG1013">
    <property type="taxonomic scope" value="Bacteria"/>
</dbReference>
<dbReference type="InterPro" id="IPR051457">
    <property type="entry name" value="2-oxoacid:Fd_oxidoreductase"/>
</dbReference>
<proteinExistence type="predicted"/>
<dbReference type="PANTHER" id="PTHR48084:SF1">
    <property type="entry name" value="2-OXOGLUTARATE SYNTHASE SUBUNIT KORB"/>
    <property type="match status" value="1"/>
</dbReference>
<reference evidence="3 4" key="1">
    <citation type="submission" date="2011-11" db="EMBL/GenBank/DDBJ databases">
        <title>The Noncontiguous Finished genome of Jonquetella anthropi DSM 22815.</title>
        <authorList>
            <consortium name="US DOE Joint Genome Institute (JGI-PGF)"/>
            <person name="Lucas S."/>
            <person name="Copeland A."/>
            <person name="Lapidus A."/>
            <person name="Glavina del Rio T."/>
            <person name="Dalin E."/>
            <person name="Tice H."/>
            <person name="Bruce D."/>
            <person name="Goodwin L."/>
            <person name="Pitluck S."/>
            <person name="Peters L."/>
            <person name="Mikhailova N."/>
            <person name="Held B."/>
            <person name="Kyrpides N."/>
            <person name="Mavromatis K."/>
            <person name="Ivanova N."/>
            <person name="Markowitz V."/>
            <person name="Cheng J.-F."/>
            <person name="Hugenholtz P."/>
            <person name="Woyke T."/>
            <person name="Wu D."/>
            <person name="Gronow S."/>
            <person name="Wellnitz S."/>
            <person name="Brambilla E."/>
            <person name="Klenk H.-P."/>
            <person name="Eisen J.A."/>
        </authorList>
    </citation>
    <scope>NUCLEOTIDE SEQUENCE [LARGE SCALE GENOMIC DNA]</scope>
    <source>
        <strain evidence="3 4">DSM 22815</strain>
    </source>
</reference>
<dbReference type="PANTHER" id="PTHR48084">
    <property type="entry name" value="2-OXOGLUTARATE OXIDOREDUCTASE SUBUNIT KORB-RELATED"/>
    <property type="match status" value="1"/>
</dbReference>
<sequence length="274" mass="29744">MPSKEVFDWIRPRFFPHIWCPGCGHGIILNALLRTFATLGLDPTQTVLGSGIGCSSRMPGYVNACTLHTTHGRSLAFVTGIKMANPKLTCIDVMGDGDCSAIGGNHFIHACRRNIDITAVVMNNNIYGMTGGQISPTTPVGSIAKTAPYGAIDPAFDICKLAAGAGASYVARSCVANPREIEKFLAAGIKHKGFSVVEIVTHCHTQYGRYNKLRTPQANMAFFKERIVPVRKAETMTPEELTGKIVTGEFVNIDRPEYSEQYYAKVASVRSKEA</sequence>
<dbReference type="Gene3D" id="3.40.50.970">
    <property type="match status" value="1"/>
</dbReference>
<dbReference type="InterPro" id="IPR029061">
    <property type="entry name" value="THDP-binding"/>
</dbReference>
<dbReference type="GO" id="GO:0045333">
    <property type="term" value="P:cellular respiration"/>
    <property type="evidence" value="ECO:0007669"/>
    <property type="project" value="UniProtKB-ARBA"/>
</dbReference>
<evidence type="ECO:0000313" key="3">
    <source>
        <dbReference type="EMBL" id="EHM12974.1"/>
    </source>
</evidence>
<dbReference type="Pfam" id="PF02775">
    <property type="entry name" value="TPP_enzyme_C"/>
    <property type="match status" value="1"/>
</dbReference>
<gene>
    <name evidence="3" type="ORF">JonanDRAFT_0572</name>
</gene>
<protein>
    <submittedName>
        <fullName evidence="3">2-oxoacid:ferredoxin oxidoreductase, beta subunit</fullName>
    </submittedName>
</protein>
<evidence type="ECO:0000256" key="1">
    <source>
        <dbReference type="ARBA" id="ARBA00023002"/>
    </source>
</evidence>
<organism evidence="3 4">
    <name type="scientific">Jonquetella anthropi DSM 22815</name>
    <dbReference type="NCBI Taxonomy" id="885272"/>
    <lineage>
        <taxon>Bacteria</taxon>
        <taxon>Thermotogati</taxon>
        <taxon>Synergistota</taxon>
        <taxon>Synergistia</taxon>
        <taxon>Synergistales</taxon>
        <taxon>Dethiosulfovibrionaceae</taxon>
        <taxon>Jonquetella</taxon>
    </lineage>
</organism>
<dbReference type="OrthoDB" id="9775140at2"/>
<dbReference type="HOGENOM" id="CLU_048564_2_0_0"/>
<dbReference type="InterPro" id="IPR011766">
    <property type="entry name" value="TPP_enzyme_TPP-bd"/>
</dbReference>